<evidence type="ECO:0000313" key="8">
    <source>
        <dbReference type="EMBL" id="PIR82922.1"/>
    </source>
</evidence>
<evidence type="ECO:0000256" key="6">
    <source>
        <dbReference type="ARBA" id="ARBA00022801"/>
    </source>
</evidence>
<evidence type="ECO:0000256" key="3">
    <source>
        <dbReference type="ARBA" id="ARBA00022490"/>
    </source>
</evidence>
<dbReference type="SUPFAM" id="SSF52972">
    <property type="entry name" value="ITPase-like"/>
    <property type="match status" value="1"/>
</dbReference>
<dbReference type="AlphaFoldDB" id="A0A2H0U955"/>
<reference evidence="9" key="1">
    <citation type="submission" date="2017-09" db="EMBL/GenBank/DDBJ databases">
        <title>Depth-based differentiation of microbial function through sediment-hosted aquifers and enrichment of novel symbionts in the deep terrestrial subsurface.</title>
        <authorList>
            <person name="Probst A.J."/>
            <person name="Ladd B."/>
            <person name="Jarett J.K."/>
            <person name="Geller-Mcgrath D.E."/>
            <person name="Sieber C.M.K."/>
            <person name="Emerson J.B."/>
            <person name="Anantharaman K."/>
            <person name="Thomas B.C."/>
            <person name="Malmstrom R."/>
            <person name="Stieglmeier M."/>
            <person name="Klingl A."/>
            <person name="Woyke T."/>
            <person name="Ryan C.M."/>
            <person name="Banfield J.F."/>
        </authorList>
    </citation>
    <scope>NUCLEOTIDE SEQUENCE [LARGE SCALE GENOMIC DNA]</scope>
</reference>
<gene>
    <name evidence="8" type="ORF">COU19_03230</name>
</gene>
<sequence length="181" mass="19899">MTIRFITESKNKLAEMQAILGDVEQLDIDLPEIQEIDAHKIVRAKPEEALKHKKVAFIVEDTSLYLDALNGLPGPLIKWFMKTIGNAGIAKIAEAFANSGAEAKTIIGYADGSGNIEFFEGSIRGSIVSPRGETTFGWDPIFQPEGSDKTFAELSADEKNALSMRRRAAEKLRDYLNLATP</sequence>
<keyword evidence="7" id="KW-0460">Magnesium</keyword>
<dbReference type="Pfam" id="PF01725">
    <property type="entry name" value="Ham1p_like"/>
    <property type="match status" value="1"/>
</dbReference>
<comment type="subcellular location">
    <subcellularLocation>
        <location evidence="1">Cytoplasm</location>
    </subcellularLocation>
</comment>
<organism evidence="8 9">
    <name type="scientific">Candidatus Kaiserbacteria bacterium CG10_big_fil_rev_8_21_14_0_10_56_12</name>
    <dbReference type="NCBI Taxonomy" id="1974611"/>
    <lineage>
        <taxon>Bacteria</taxon>
        <taxon>Candidatus Kaiseribacteriota</taxon>
    </lineage>
</organism>
<keyword evidence="5" id="KW-0547">Nucleotide-binding</keyword>
<accession>A0A2H0U955</accession>
<dbReference type="GO" id="GO:0009143">
    <property type="term" value="P:nucleoside triphosphate catabolic process"/>
    <property type="evidence" value="ECO:0007669"/>
    <property type="project" value="InterPro"/>
</dbReference>
<dbReference type="CDD" id="cd00515">
    <property type="entry name" value="HAM1"/>
    <property type="match status" value="1"/>
</dbReference>
<evidence type="ECO:0000256" key="4">
    <source>
        <dbReference type="ARBA" id="ARBA00022723"/>
    </source>
</evidence>
<dbReference type="Proteomes" id="UP000230179">
    <property type="component" value="Unassembled WGS sequence"/>
</dbReference>
<dbReference type="FunFam" id="3.90.950.10:FF:000003">
    <property type="entry name" value="Inosine triphosphate pyrophosphatase"/>
    <property type="match status" value="1"/>
</dbReference>
<evidence type="ECO:0000256" key="1">
    <source>
        <dbReference type="ARBA" id="ARBA00004496"/>
    </source>
</evidence>
<keyword evidence="6" id="KW-0378">Hydrolase</keyword>
<dbReference type="InterPro" id="IPR029001">
    <property type="entry name" value="ITPase-like_fam"/>
</dbReference>
<dbReference type="GO" id="GO:0000166">
    <property type="term" value="F:nucleotide binding"/>
    <property type="evidence" value="ECO:0007669"/>
    <property type="project" value="UniProtKB-KW"/>
</dbReference>
<evidence type="ECO:0000256" key="5">
    <source>
        <dbReference type="ARBA" id="ARBA00022741"/>
    </source>
</evidence>
<dbReference type="InterPro" id="IPR002637">
    <property type="entry name" value="RdgB/HAM1"/>
</dbReference>
<keyword evidence="4" id="KW-0479">Metal-binding</keyword>
<dbReference type="Gene3D" id="3.90.950.10">
    <property type="match status" value="1"/>
</dbReference>
<comment type="similarity">
    <text evidence="2">Belongs to the HAM1 NTPase family.</text>
</comment>
<name>A0A2H0U955_9BACT</name>
<dbReference type="GO" id="GO:0046872">
    <property type="term" value="F:metal ion binding"/>
    <property type="evidence" value="ECO:0007669"/>
    <property type="project" value="UniProtKB-KW"/>
</dbReference>
<evidence type="ECO:0000313" key="9">
    <source>
        <dbReference type="Proteomes" id="UP000230179"/>
    </source>
</evidence>
<evidence type="ECO:0000256" key="7">
    <source>
        <dbReference type="ARBA" id="ARBA00022842"/>
    </source>
</evidence>
<dbReference type="PANTHER" id="PTHR11067">
    <property type="entry name" value="INOSINE TRIPHOSPHATE PYROPHOSPHATASE/HAM1 PROTEIN"/>
    <property type="match status" value="1"/>
</dbReference>
<proteinExistence type="inferred from homology"/>
<dbReference type="GO" id="GO:0005737">
    <property type="term" value="C:cytoplasm"/>
    <property type="evidence" value="ECO:0007669"/>
    <property type="project" value="UniProtKB-SubCell"/>
</dbReference>
<dbReference type="GO" id="GO:0047429">
    <property type="term" value="F:nucleoside triphosphate diphosphatase activity"/>
    <property type="evidence" value="ECO:0007669"/>
    <property type="project" value="InterPro"/>
</dbReference>
<keyword evidence="3" id="KW-0963">Cytoplasm</keyword>
<protein>
    <submittedName>
        <fullName evidence="8">Non-canonical purine NTP pyrophosphatase</fullName>
    </submittedName>
</protein>
<evidence type="ECO:0000256" key="2">
    <source>
        <dbReference type="ARBA" id="ARBA00008023"/>
    </source>
</evidence>
<dbReference type="EMBL" id="PFBL01000024">
    <property type="protein sequence ID" value="PIR82922.1"/>
    <property type="molecule type" value="Genomic_DNA"/>
</dbReference>
<comment type="caution">
    <text evidence="8">The sequence shown here is derived from an EMBL/GenBank/DDBJ whole genome shotgun (WGS) entry which is preliminary data.</text>
</comment>
<dbReference type="PANTHER" id="PTHR11067:SF9">
    <property type="entry name" value="INOSINE TRIPHOSPHATE PYROPHOSPHATASE"/>
    <property type="match status" value="1"/>
</dbReference>